<organism evidence="1 2">
    <name type="scientific">Dyella halodurans</name>
    <dbReference type="NCBI Taxonomy" id="1920171"/>
    <lineage>
        <taxon>Bacteria</taxon>
        <taxon>Pseudomonadati</taxon>
        <taxon>Pseudomonadota</taxon>
        <taxon>Gammaproteobacteria</taxon>
        <taxon>Lysobacterales</taxon>
        <taxon>Rhodanobacteraceae</taxon>
        <taxon>Dyella</taxon>
    </lineage>
</organism>
<gene>
    <name evidence="1" type="ORF">ACFO5W_07030</name>
</gene>
<dbReference type="Proteomes" id="UP001595961">
    <property type="component" value="Unassembled WGS sequence"/>
</dbReference>
<comment type="caution">
    <text evidence="1">The sequence shown here is derived from an EMBL/GenBank/DDBJ whole genome shotgun (WGS) entry which is preliminary data.</text>
</comment>
<proteinExistence type="predicted"/>
<evidence type="ECO:0000313" key="2">
    <source>
        <dbReference type="Proteomes" id="UP001595961"/>
    </source>
</evidence>
<keyword evidence="2" id="KW-1185">Reference proteome</keyword>
<sequence>MSDLLTAPERATERDQAKRVRAQIYRLGGCGACKHAVHGWGKSACNTIGRTFPRCMSTPGIGFELDPDQLKGNTNACR</sequence>
<name>A0ABV9C0F5_9GAMM</name>
<accession>A0ABV9C0F5</accession>
<dbReference type="RefSeq" id="WP_266151136.1">
    <property type="nucleotide sequence ID" value="NZ_CP064028.1"/>
</dbReference>
<reference evidence="2" key="1">
    <citation type="journal article" date="2019" name="Int. J. Syst. Evol. Microbiol.">
        <title>The Global Catalogue of Microorganisms (GCM) 10K type strain sequencing project: providing services to taxonomists for standard genome sequencing and annotation.</title>
        <authorList>
            <consortium name="The Broad Institute Genomics Platform"/>
            <consortium name="The Broad Institute Genome Sequencing Center for Infectious Disease"/>
            <person name="Wu L."/>
            <person name="Ma J."/>
        </authorList>
    </citation>
    <scope>NUCLEOTIDE SEQUENCE [LARGE SCALE GENOMIC DNA]</scope>
    <source>
        <strain evidence="2">CCM 4481</strain>
    </source>
</reference>
<dbReference type="EMBL" id="JBHSGA010000013">
    <property type="protein sequence ID" value="MFC4526391.1"/>
    <property type="molecule type" value="Genomic_DNA"/>
</dbReference>
<evidence type="ECO:0000313" key="1">
    <source>
        <dbReference type="EMBL" id="MFC4526391.1"/>
    </source>
</evidence>
<protein>
    <submittedName>
        <fullName evidence="1">Uncharacterized protein</fullName>
    </submittedName>
</protein>